<evidence type="ECO:0000256" key="1">
    <source>
        <dbReference type="SAM" id="MobiDB-lite"/>
    </source>
</evidence>
<comment type="caution">
    <text evidence="2">The sequence shown here is derived from an EMBL/GenBank/DDBJ whole genome shotgun (WGS) entry which is preliminary data.</text>
</comment>
<proteinExistence type="predicted"/>
<keyword evidence="3" id="KW-1185">Reference proteome</keyword>
<evidence type="ECO:0000313" key="2">
    <source>
        <dbReference type="EMBL" id="NIJ59665.1"/>
    </source>
</evidence>
<dbReference type="Proteomes" id="UP001429580">
    <property type="component" value="Unassembled WGS sequence"/>
</dbReference>
<evidence type="ECO:0008006" key="4">
    <source>
        <dbReference type="Google" id="ProtNLM"/>
    </source>
</evidence>
<organism evidence="2 3">
    <name type="scientific">Pseudochelatococcus lubricantis</name>
    <dbReference type="NCBI Taxonomy" id="1538102"/>
    <lineage>
        <taxon>Bacteria</taxon>
        <taxon>Pseudomonadati</taxon>
        <taxon>Pseudomonadota</taxon>
        <taxon>Alphaproteobacteria</taxon>
        <taxon>Hyphomicrobiales</taxon>
        <taxon>Chelatococcaceae</taxon>
        <taxon>Pseudochelatococcus</taxon>
    </lineage>
</organism>
<gene>
    <name evidence="2" type="ORF">FHS82_003523</name>
</gene>
<dbReference type="Pfam" id="PF06412">
    <property type="entry name" value="TraD"/>
    <property type="match status" value="1"/>
</dbReference>
<evidence type="ECO:0000313" key="3">
    <source>
        <dbReference type="Proteomes" id="UP001429580"/>
    </source>
</evidence>
<sequence length="143" mass="15431">MDRPVPHRPGNNTAFRLLRNYPYRINHLRQGKGAAMRKPRDYDSELKALEDKARELKTRKVQQLGELVIATGADTLTAEELAGALMVLAETKDAGKREAWAKRGAAFFQGRARRSTPAPDRDADGAPTQSGGAHPASGGAGVA</sequence>
<reference evidence="2 3" key="1">
    <citation type="submission" date="2020-03" db="EMBL/GenBank/DDBJ databases">
        <title>Genomic Encyclopedia of Type Strains, Phase IV (KMG-IV): sequencing the most valuable type-strain genomes for metagenomic binning, comparative biology and taxonomic classification.</title>
        <authorList>
            <person name="Goeker M."/>
        </authorList>
    </citation>
    <scope>NUCLEOTIDE SEQUENCE [LARGE SCALE GENOMIC DNA]</scope>
    <source>
        <strain evidence="2 3">DSM 103870</strain>
    </source>
</reference>
<dbReference type="InterPro" id="IPR009444">
    <property type="entry name" value="Conjugal_tfr_TraD_a-type"/>
</dbReference>
<feature type="region of interest" description="Disordered" evidence="1">
    <location>
        <begin position="106"/>
        <end position="143"/>
    </location>
</feature>
<accession>A0ABX0V7A7</accession>
<dbReference type="EMBL" id="JAASQI010000009">
    <property type="protein sequence ID" value="NIJ59665.1"/>
    <property type="molecule type" value="Genomic_DNA"/>
</dbReference>
<protein>
    <recommendedName>
        <fullName evidence="4">Conjugal transfer protein TraD</fullName>
    </recommendedName>
</protein>
<name>A0ABX0V7A7_9HYPH</name>